<dbReference type="EMBL" id="NBCO01000014">
    <property type="protein sequence ID" value="ORC89073.1"/>
    <property type="molecule type" value="Genomic_DNA"/>
</dbReference>
<feature type="region of interest" description="Disordered" evidence="1">
    <location>
        <begin position="46"/>
        <end position="71"/>
    </location>
</feature>
<dbReference type="OrthoDB" id="277199at2759"/>
<dbReference type="AlphaFoldDB" id="A0A1X0NX86"/>
<proteinExistence type="predicted"/>
<gene>
    <name evidence="2" type="ORF">TM35_000142840</name>
</gene>
<dbReference type="STRING" id="67003.A0A1X0NX86"/>
<feature type="compositionally biased region" description="Polar residues" evidence="1">
    <location>
        <begin position="136"/>
        <end position="145"/>
    </location>
</feature>
<dbReference type="Proteomes" id="UP000192257">
    <property type="component" value="Unassembled WGS sequence"/>
</dbReference>
<evidence type="ECO:0000313" key="2">
    <source>
        <dbReference type="EMBL" id="ORC89073.1"/>
    </source>
</evidence>
<name>A0A1X0NX86_9TRYP</name>
<comment type="caution">
    <text evidence="2">The sequence shown here is derived from an EMBL/GenBank/DDBJ whole genome shotgun (WGS) entry which is preliminary data.</text>
</comment>
<evidence type="ECO:0000256" key="1">
    <source>
        <dbReference type="SAM" id="MobiDB-lite"/>
    </source>
</evidence>
<organism evidence="2 3">
    <name type="scientific">Trypanosoma theileri</name>
    <dbReference type="NCBI Taxonomy" id="67003"/>
    <lineage>
        <taxon>Eukaryota</taxon>
        <taxon>Discoba</taxon>
        <taxon>Euglenozoa</taxon>
        <taxon>Kinetoplastea</taxon>
        <taxon>Metakinetoplastina</taxon>
        <taxon>Trypanosomatida</taxon>
        <taxon>Trypanosomatidae</taxon>
        <taxon>Trypanosoma</taxon>
    </lineage>
</organism>
<feature type="compositionally biased region" description="Basic and acidic residues" evidence="1">
    <location>
        <begin position="584"/>
        <end position="598"/>
    </location>
</feature>
<reference evidence="2 3" key="1">
    <citation type="submission" date="2017-03" db="EMBL/GenBank/DDBJ databases">
        <title>An alternative strategy for trypanosome survival in the mammalian bloodstream revealed through genome and transcriptome analysis of the ubiquitous bovine parasite Trypanosoma (Megatrypanum) theileri.</title>
        <authorList>
            <person name="Kelly S."/>
            <person name="Ivens A."/>
            <person name="Mott A."/>
            <person name="O'Neill E."/>
            <person name="Emms D."/>
            <person name="Macleod O."/>
            <person name="Voorheis P."/>
            <person name="Matthews J."/>
            <person name="Matthews K."/>
            <person name="Carrington M."/>
        </authorList>
    </citation>
    <scope>NUCLEOTIDE SEQUENCE [LARGE SCALE GENOMIC DNA]</scope>
    <source>
        <strain evidence="2">Edinburgh</strain>
    </source>
</reference>
<feature type="region of interest" description="Disordered" evidence="1">
    <location>
        <begin position="579"/>
        <end position="598"/>
    </location>
</feature>
<evidence type="ECO:0000313" key="3">
    <source>
        <dbReference type="Proteomes" id="UP000192257"/>
    </source>
</evidence>
<dbReference type="PANTHER" id="PTHR39666:SF1">
    <property type="entry name" value="NUCLEAR PORE COMPLEX NUP2_50_61 DOMAIN-CONTAINING PROTEIN"/>
    <property type="match status" value="1"/>
</dbReference>
<dbReference type="RefSeq" id="XP_028883139.1">
    <property type="nucleotide sequence ID" value="XM_029025729.1"/>
</dbReference>
<protein>
    <submittedName>
        <fullName evidence="2">Uncharacterized protein</fullName>
    </submittedName>
</protein>
<dbReference type="GeneID" id="39985509"/>
<keyword evidence="3" id="KW-1185">Reference proteome</keyword>
<accession>A0A1X0NX86</accession>
<dbReference type="PANTHER" id="PTHR39666">
    <property type="entry name" value="RANBP2-TYPE DOMAIN-CONTAINING PROTEIN"/>
    <property type="match status" value="1"/>
</dbReference>
<feature type="region of interest" description="Disordered" evidence="1">
    <location>
        <begin position="120"/>
        <end position="145"/>
    </location>
</feature>
<sequence>MSLDYRSRLIAFYEHYAPDKVKGVDAQLTKYAGREEEVLQALVNKYGPEPGYMEGSNKSTSGADEENGEGPAEEWRAYYHQRLVQFYTTYAPEKLDSVDKQLTKYRGKEEAMFEALVNKYGPEPEYDATDNDAGKETSTPTDSPSSYRARLVALYEMYAPAKVSLVDTQLEKYHGQEEALIAALVNKYGPEPAAAGQDYRSRVVAIYEQYAPSKLGNVDAQLEKYSGREEEFIAALEQKYVHGNASGSTSAIASGRVSPSRKASDDAADAYQRMYESAVEKFVAEEVTAREKLLSECVAEFGDIYMLYESEERNLLVENEVIVFLVLVEECKRLVLFTEESTSCPVMVHPSFPFMNENAAVLDQFFSSLGTISLSGERLIDLETCHLLIAAVLGKEVFSGDWVSQQSDFQQDENKYFSFNNFRQLMIQNCHNEVDVLAKMQEFILTVKRKAKPLRLNVTKELHIGFWAYKCVKPCIEEKWERTWVILDGDSRLLLLRPNTVKPEITIALDHVLNCQLSSMLLMRAPRSCAKNGLYLQLSLGSNPVLLLLCPLNVQHGHALVRHIRQYCKKETKSSLINAPLGQSEKENQREGSLDESVKNSTEPLVSAVPVWCCRSGCTSFVRSFWLLLGDYIIHRNDGEQKTYSWRMTSVKDVYIATELGVKPPSTFLKYAFIIVHEKGSLFCCAESQEARDTLVANMKRVLFKLFLISHNGLSNSSKGISNIITTTPSLGANGDFGVNSISVEETVHRVPGFAQSISR</sequence>
<dbReference type="VEuPathDB" id="TriTrypDB:TM35_000142840"/>